<dbReference type="Proteomes" id="UP000092683">
    <property type="component" value="Unassembled WGS sequence"/>
</dbReference>
<dbReference type="EMBL" id="MBEE01000170">
    <property type="protein sequence ID" value="OCB50071.1"/>
    <property type="molecule type" value="Genomic_DNA"/>
</dbReference>
<dbReference type="GO" id="GO:0003677">
    <property type="term" value="F:DNA binding"/>
    <property type="evidence" value="ECO:0007669"/>
    <property type="project" value="InterPro"/>
</dbReference>
<evidence type="ECO:0000313" key="2">
    <source>
        <dbReference type="Proteomes" id="UP000092683"/>
    </source>
</evidence>
<evidence type="ECO:0000313" key="1">
    <source>
        <dbReference type="EMBL" id="OCB50071.1"/>
    </source>
</evidence>
<dbReference type="RefSeq" id="WP_065442460.1">
    <property type="nucleotide sequence ID" value="NZ_MBEA01000183.1"/>
</dbReference>
<dbReference type="InterPro" id="IPR004401">
    <property type="entry name" value="YbaB/EbfC"/>
</dbReference>
<dbReference type="InterPro" id="IPR036894">
    <property type="entry name" value="YbaB-like_sf"/>
</dbReference>
<proteinExistence type="predicted"/>
<accession>A0A1B9D4N3</accession>
<dbReference type="SUPFAM" id="SSF82607">
    <property type="entry name" value="YbaB-like"/>
    <property type="match status" value="1"/>
</dbReference>
<dbReference type="Pfam" id="PF02575">
    <property type="entry name" value="YbaB_DNA_bd"/>
    <property type="match status" value="1"/>
</dbReference>
<dbReference type="OrthoDB" id="4741720at2"/>
<reference evidence="1 2" key="1">
    <citation type="submission" date="2016-06" db="EMBL/GenBank/DDBJ databases">
        <authorList>
            <person name="Kjaerup R.B."/>
            <person name="Dalgaard T.S."/>
            <person name="Juul-Madsen H.R."/>
        </authorList>
    </citation>
    <scope>NUCLEOTIDE SEQUENCE [LARGE SCALE GENOMIC DNA]</scope>
    <source>
        <strain evidence="1 2">E3012</strain>
    </source>
</reference>
<evidence type="ECO:0008006" key="3">
    <source>
        <dbReference type="Google" id="ProtNLM"/>
    </source>
</evidence>
<protein>
    <recommendedName>
        <fullName evidence="3">DNA-binding protein</fullName>
    </recommendedName>
</protein>
<gene>
    <name evidence="1" type="ORF">A5677_24130</name>
</gene>
<name>A0A1B9D4N3_MYCMA</name>
<sequence length="115" mass="12701">MSDPAHPQIGRMIEQFQAVITLLDEQVRRMQRVAIVVSDQTGTVEVTMNGHLRLTGLVIDPGILALGAQEVTRRINEAISEATEFADEWADEDIVDLETRVADALAKLRDLPPPT</sequence>
<comment type="caution">
    <text evidence="1">The sequence shown here is derived from an EMBL/GenBank/DDBJ whole genome shotgun (WGS) entry which is preliminary data.</text>
</comment>
<organism evidence="1 2">
    <name type="scientific">Mycobacterium malmoense</name>
    <dbReference type="NCBI Taxonomy" id="1780"/>
    <lineage>
        <taxon>Bacteria</taxon>
        <taxon>Bacillati</taxon>
        <taxon>Actinomycetota</taxon>
        <taxon>Actinomycetes</taxon>
        <taxon>Mycobacteriales</taxon>
        <taxon>Mycobacteriaceae</taxon>
        <taxon>Mycobacterium</taxon>
    </lineage>
</organism>
<dbReference type="AlphaFoldDB" id="A0A1B9D4N3"/>
<dbReference type="Gene3D" id="3.30.1310.10">
    <property type="entry name" value="Nucleoid-associated protein YbaB-like domain"/>
    <property type="match status" value="1"/>
</dbReference>